<evidence type="ECO:0000313" key="2">
    <source>
        <dbReference type="EMBL" id="QFP92347.1"/>
    </source>
</evidence>
<dbReference type="SUPFAM" id="SSF48371">
    <property type="entry name" value="ARM repeat"/>
    <property type="match status" value="1"/>
</dbReference>
<dbReference type="GO" id="GO:0035556">
    <property type="term" value="P:intracellular signal transduction"/>
    <property type="evidence" value="ECO:0007669"/>
    <property type="project" value="TreeGrafter"/>
</dbReference>
<reference evidence="2" key="2">
    <citation type="submission" date="2019-03" db="EMBL/GenBank/DDBJ databases">
        <authorList>
            <person name="Promdonkoy P."/>
            <person name="Likhitrattanapisal S."/>
            <person name="Harnpichanchai P."/>
            <person name="Fujiyama K."/>
            <person name="Kaneko Y."/>
            <person name="Eurwilaichitr L."/>
            <person name="Ingsriswang S."/>
            <person name="Tanapongpipat S."/>
            <person name="Wongwisansri S."/>
        </authorList>
    </citation>
    <scope>NUCLEOTIDE SEQUENCE</scope>
    <source>
        <strain evidence="2">TBRC 656</strain>
    </source>
</reference>
<dbReference type="PANTHER" id="PTHR10182:SF3">
    <property type="entry name" value="PROTEIN MO25"/>
    <property type="match status" value="1"/>
</dbReference>
<comment type="similarity">
    <text evidence="1">Belongs to the Mo25 family.</text>
</comment>
<gene>
    <name evidence="2" type="primary">HYM1</name>
</gene>
<evidence type="ECO:0000256" key="1">
    <source>
        <dbReference type="ARBA" id="ARBA00011012"/>
    </source>
</evidence>
<dbReference type="AlphaFoldDB" id="A0A5P8D0U8"/>
<dbReference type="Gene3D" id="1.25.10.10">
    <property type="entry name" value="Leucine-rich Repeat Variant"/>
    <property type="match status" value="1"/>
</dbReference>
<dbReference type="PANTHER" id="PTHR10182">
    <property type="entry name" value="CALCIUM-BINDING PROTEIN 39-RELATED"/>
    <property type="match status" value="1"/>
</dbReference>
<proteinExistence type="evidence at transcript level"/>
<dbReference type="InterPro" id="IPR016024">
    <property type="entry name" value="ARM-type_fold"/>
</dbReference>
<reference evidence="3" key="1">
    <citation type="journal article" date="2019" name="Microbiol. Res.">
        <title>Mating-type switching and mating-type gene array expression in the methylotrophic yeast Ogataea thermomethanolica TBRC656.</title>
        <authorList>
            <person name="Wongwisansri S."/>
            <person name="Promdonkoy P."/>
            <person name="Likhitrattanapisal S."/>
            <person name="Harnpichanchai P."/>
            <person name="Fujiyama K."/>
            <person name="Kaneko Y."/>
            <person name="Eurwilaichitr L."/>
            <person name="Ingsriswang S."/>
            <person name="Tanapongpipat S."/>
        </authorList>
    </citation>
    <scope>NUCLEOTIDE SEQUENCE</scope>
    <source>
        <strain evidence="3">TBRC 656</strain>
    </source>
</reference>
<dbReference type="EMBL" id="MK679667">
    <property type="protein sequence ID" value="QFP92347.1"/>
    <property type="molecule type" value="mRNA"/>
</dbReference>
<dbReference type="InterPro" id="IPR011989">
    <property type="entry name" value="ARM-like"/>
</dbReference>
<evidence type="ECO:0000313" key="3">
    <source>
        <dbReference type="EMBL" id="QGW56829.1"/>
    </source>
</evidence>
<name>A0A5P8D0U8_9ASCO</name>
<dbReference type="InterPro" id="IPR013878">
    <property type="entry name" value="Mo25"/>
</dbReference>
<dbReference type="EMBL" id="MN480443">
    <property type="protein sequence ID" value="QGW56829.1"/>
    <property type="molecule type" value="Genomic_DNA"/>
</dbReference>
<sequence length="386" mass="44037">MAFLFKRNPKSPAELVRAMNEQLSKLDSSNDRKKAQDETTRYLGNIKAILTGNSDDLNGIIAESQPDQIAQLAHEIYSSDCLTLLIQNLPLIEFDSRKIVGLLFTSLLKRKIVNRSPTVDHLLQKPHILILLMKGPENPEVSINLGSMLREAIKYEQIARYLLSEPVLWKYFDYCEYGSFETSTEAFLTLSDLLTTHKSAASDFFQLNCEEFVDRINRLIMSSNYVTKRQSVKLLGQLILDKPNYNLMTTYVNSPHNLKLIMILLGDKSKNIQLESFNVFKIFIANPRKSKAIIEILTKNRERLLQFLKVFSNERKDDELFLVERNFVIEQIETLPKLVQVQGVSENSLNQEASSKYAITGKSSHFKAGLDNDALDNPNAVQSKKV</sequence>
<protein>
    <submittedName>
        <fullName evidence="2">Protein HYM1</fullName>
    </submittedName>
</protein>
<organism evidence="2">
    <name type="scientific">Ogataea thermomethanolica</name>
    <name type="common">nom. inval.</name>
    <dbReference type="NCBI Taxonomy" id="310468"/>
    <lineage>
        <taxon>Eukaryota</taxon>
        <taxon>Fungi</taxon>
        <taxon>Dikarya</taxon>
        <taxon>Ascomycota</taxon>
        <taxon>Saccharomycotina</taxon>
        <taxon>Pichiomycetes</taxon>
        <taxon>Pichiales</taxon>
        <taxon>Pichiaceae</taxon>
        <taxon>Ogataea</taxon>
    </lineage>
</organism>
<dbReference type="Pfam" id="PF08569">
    <property type="entry name" value="Mo25"/>
    <property type="match status" value="1"/>
</dbReference>
<accession>A0A5P8D0U8</accession>
<dbReference type="GO" id="GO:0043539">
    <property type="term" value="F:protein serine/threonine kinase activator activity"/>
    <property type="evidence" value="ECO:0007669"/>
    <property type="project" value="TreeGrafter"/>
</dbReference>